<comment type="caution">
    <text evidence="2">The sequence shown here is derived from an EMBL/GenBank/DDBJ whole genome shotgun (WGS) entry which is preliminary data.</text>
</comment>
<evidence type="ECO:0000313" key="2">
    <source>
        <dbReference type="EMBL" id="KAL1568709.1"/>
    </source>
</evidence>
<gene>
    <name evidence="2" type="ORF">AAHA92_00289</name>
</gene>
<feature type="repeat" description="ANK" evidence="1">
    <location>
        <begin position="115"/>
        <end position="140"/>
    </location>
</feature>
<organism evidence="2 3">
    <name type="scientific">Salvia divinorum</name>
    <name type="common">Maria pastora</name>
    <name type="synonym">Diviner's sage</name>
    <dbReference type="NCBI Taxonomy" id="28513"/>
    <lineage>
        <taxon>Eukaryota</taxon>
        <taxon>Viridiplantae</taxon>
        <taxon>Streptophyta</taxon>
        <taxon>Embryophyta</taxon>
        <taxon>Tracheophyta</taxon>
        <taxon>Spermatophyta</taxon>
        <taxon>Magnoliopsida</taxon>
        <taxon>eudicotyledons</taxon>
        <taxon>Gunneridae</taxon>
        <taxon>Pentapetalae</taxon>
        <taxon>asterids</taxon>
        <taxon>lamiids</taxon>
        <taxon>Lamiales</taxon>
        <taxon>Lamiaceae</taxon>
        <taxon>Nepetoideae</taxon>
        <taxon>Mentheae</taxon>
        <taxon>Salviinae</taxon>
        <taxon>Salvia</taxon>
        <taxon>Salvia subgen. Calosphace</taxon>
    </lineage>
</organism>
<dbReference type="Gene3D" id="1.25.40.10">
    <property type="entry name" value="Tetratricopeptide repeat domain"/>
    <property type="match status" value="1"/>
</dbReference>
<dbReference type="Proteomes" id="UP001567538">
    <property type="component" value="Unassembled WGS sequence"/>
</dbReference>
<accession>A0ABD1ILU3</accession>
<evidence type="ECO:0000313" key="3">
    <source>
        <dbReference type="Proteomes" id="UP001567538"/>
    </source>
</evidence>
<dbReference type="PANTHER" id="PTHR46224:SF6">
    <property type="entry name" value="ANKYRIN REPEAT FAMILY PROTEIN"/>
    <property type="match status" value="1"/>
</dbReference>
<sequence length="434" mass="48186">MASISEIGSAIFEAVANGDLKQLRAIRKKVDDEWEFRKICDEYSDFSTGRNALHNAARIGHFKICKFLIEDVKVYINALTYKRDTPLAEAVKGGHIKIVKFIIIHRAVIGFANIKGFTPLHFAVLKDDKELVELLLVQGAFADPDSVDGTPLQIAVSHGNAKAVKSLLSHGANLAYYCAVSDTPLVCAVKSGSFKCLNLLLEAGANPNLFYTGLSPLSSAAKERDTKFLKCLLEARADPNSLQADIIKPIEDAAMVYNRAAVEILFPVTERLAHYPKWTVDGIIEYSHSEEFKTMMEKRMIICLAALELGGLQDASNKEYNQSIVKYRMATRLDPSNPTWVLKQSTCEARAGLRKYALFDALKCIRLKPDFPVPYHEGEIANEIVKNFLMAGLAFSLDPCSKETGDAFRDSLFDYFIWLSQMSSPGDILSCILL</sequence>
<protein>
    <submittedName>
        <fullName evidence="2">Ankyrin-2-like isoform X2</fullName>
    </submittedName>
</protein>
<dbReference type="InterPro" id="IPR002110">
    <property type="entry name" value="Ankyrin_rpt"/>
</dbReference>
<dbReference type="PROSITE" id="PS50297">
    <property type="entry name" value="ANK_REP_REGION"/>
    <property type="match status" value="4"/>
</dbReference>
<dbReference type="SUPFAM" id="SSF48452">
    <property type="entry name" value="TPR-like"/>
    <property type="match status" value="1"/>
</dbReference>
<dbReference type="Gene3D" id="1.25.40.20">
    <property type="entry name" value="Ankyrin repeat-containing domain"/>
    <property type="match status" value="2"/>
</dbReference>
<dbReference type="AlphaFoldDB" id="A0ABD1ILU3"/>
<name>A0ABD1ILU3_SALDI</name>
<dbReference type="PROSITE" id="PS50088">
    <property type="entry name" value="ANK_REPEAT"/>
    <property type="match status" value="5"/>
</dbReference>
<dbReference type="InterPro" id="IPR036770">
    <property type="entry name" value="Ankyrin_rpt-contain_sf"/>
</dbReference>
<keyword evidence="3" id="KW-1185">Reference proteome</keyword>
<dbReference type="PANTHER" id="PTHR46224">
    <property type="entry name" value="ANKYRIN REPEAT FAMILY PROTEIN"/>
    <property type="match status" value="1"/>
</dbReference>
<keyword evidence="1" id="KW-0040">ANK repeat</keyword>
<proteinExistence type="predicted"/>
<reference evidence="2 3" key="1">
    <citation type="submission" date="2024-06" db="EMBL/GenBank/DDBJ databases">
        <title>A chromosome level genome sequence of Diviner's sage (Salvia divinorum).</title>
        <authorList>
            <person name="Ford S.A."/>
            <person name="Ro D.-K."/>
            <person name="Ness R.W."/>
            <person name="Phillips M.A."/>
        </authorList>
    </citation>
    <scope>NUCLEOTIDE SEQUENCE [LARGE SCALE GENOMIC DNA]</scope>
    <source>
        <strain evidence="2">SAF-2024a</strain>
        <tissue evidence="2">Leaf</tissue>
    </source>
</reference>
<dbReference type="EMBL" id="JBEAFC010000001">
    <property type="protein sequence ID" value="KAL1568709.1"/>
    <property type="molecule type" value="Genomic_DNA"/>
</dbReference>
<dbReference type="SUPFAM" id="SSF48403">
    <property type="entry name" value="Ankyrin repeat"/>
    <property type="match status" value="1"/>
</dbReference>
<feature type="repeat" description="ANK" evidence="1">
    <location>
        <begin position="48"/>
        <end position="70"/>
    </location>
</feature>
<dbReference type="Pfam" id="PF12796">
    <property type="entry name" value="Ank_2"/>
    <property type="match status" value="3"/>
</dbReference>
<evidence type="ECO:0000256" key="1">
    <source>
        <dbReference type="PROSITE-ProRule" id="PRU00023"/>
    </source>
</evidence>
<dbReference type="InterPro" id="IPR011990">
    <property type="entry name" value="TPR-like_helical_dom_sf"/>
</dbReference>
<feature type="repeat" description="ANK" evidence="1">
    <location>
        <begin position="212"/>
        <end position="244"/>
    </location>
</feature>
<dbReference type="InterPro" id="IPR051616">
    <property type="entry name" value="Cul2-RING_E3_ligase_SR"/>
</dbReference>
<feature type="repeat" description="ANK" evidence="1">
    <location>
        <begin position="180"/>
        <end position="212"/>
    </location>
</feature>
<dbReference type="SMART" id="SM00248">
    <property type="entry name" value="ANK"/>
    <property type="match status" value="6"/>
</dbReference>
<feature type="repeat" description="ANK" evidence="1">
    <location>
        <begin position="147"/>
        <end position="174"/>
    </location>
</feature>